<dbReference type="EMBL" id="PDNW01000005">
    <property type="protein sequence ID" value="PLC50349.1"/>
    <property type="molecule type" value="Genomic_DNA"/>
</dbReference>
<feature type="domain" description="Molybdenum cofactor sulfurase middle" evidence="1">
    <location>
        <begin position="5"/>
        <end position="111"/>
    </location>
</feature>
<evidence type="ECO:0000259" key="1">
    <source>
        <dbReference type="Pfam" id="PF03476"/>
    </source>
</evidence>
<name>A0A2N4U5R4_9BURK</name>
<reference evidence="2 3" key="1">
    <citation type="submission" date="2017-10" db="EMBL/GenBank/DDBJ databases">
        <title>Two draft genome sequences of Pusillimonas sp. strains isolated from a nitrate- and radionuclide-contaminated groundwater in Russia.</title>
        <authorList>
            <person name="Grouzdev D.S."/>
            <person name="Tourova T.P."/>
            <person name="Goeva M.A."/>
            <person name="Babich T.L."/>
            <person name="Sokolova D.S."/>
            <person name="Abdullin R."/>
            <person name="Poltaraus A.B."/>
            <person name="Toshchakov S.V."/>
            <person name="Nazina T.N."/>
        </authorList>
    </citation>
    <scope>NUCLEOTIDE SEQUENCE [LARGE SCALE GENOMIC DNA]</scope>
    <source>
        <strain evidence="2 3">JR1/69-3-13</strain>
    </source>
</reference>
<accession>A0A2N4U5R4</accession>
<evidence type="ECO:0000313" key="3">
    <source>
        <dbReference type="Proteomes" id="UP000234190"/>
    </source>
</evidence>
<evidence type="ECO:0000313" key="2">
    <source>
        <dbReference type="EMBL" id="PLC50349.1"/>
    </source>
</evidence>
<sequence>MISTLYFPIASCAGTAKPEAAAYDKKWLIVDDSDTWLTQKECPKLSAIQVDLSMGCLVMRGEGMLRLDIPLDVIEDDDSVRRQAIVGGKHVDVVDEGELVATWVSKYLERPCRLVKVHPDAPPVLWPAV</sequence>
<dbReference type="SUPFAM" id="SSF141673">
    <property type="entry name" value="MOSC N-terminal domain-like"/>
    <property type="match status" value="1"/>
</dbReference>
<dbReference type="InterPro" id="IPR005303">
    <property type="entry name" value="MOCOS_middle"/>
</dbReference>
<proteinExistence type="predicted"/>
<comment type="caution">
    <text evidence="2">The sequence shown here is derived from an EMBL/GenBank/DDBJ whole genome shotgun (WGS) entry which is preliminary data.</text>
</comment>
<dbReference type="RefSeq" id="WP_102073452.1">
    <property type="nucleotide sequence ID" value="NZ_PDNW01000005.1"/>
</dbReference>
<gene>
    <name evidence="2" type="ORF">CR159_07770</name>
</gene>
<keyword evidence="3" id="KW-1185">Reference proteome</keyword>
<organism evidence="2 3">
    <name type="scientific">Pollutimonas subterranea</name>
    <dbReference type="NCBI Taxonomy" id="2045210"/>
    <lineage>
        <taxon>Bacteria</taxon>
        <taxon>Pseudomonadati</taxon>
        <taxon>Pseudomonadota</taxon>
        <taxon>Betaproteobacteria</taxon>
        <taxon>Burkholderiales</taxon>
        <taxon>Alcaligenaceae</taxon>
        <taxon>Pollutimonas</taxon>
    </lineage>
</organism>
<dbReference type="AlphaFoldDB" id="A0A2N4U5R4"/>
<dbReference type="OrthoDB" id="581532at2"/>
<protein>
    <recommendedName>
        <fullName evidence="1">Molybdenum cofactor sulfurase middle domain-containing protein</fullName>
    </recommendedName>
</protein>
<dbReference type="Proteomes" id="UP000234190">
    <property type="component" value="Unassembled WGS sequence"/>
</dbReference>
<dbReference type="Pfam" id="PF03476">
    <property type="entry name" value="MOSC_N"/>
    <property type="match status" value="1"/>
</dbReference>